<dbReference type="RefSeq" id="WP_157308690.1">
    <property type="nucleotide sequence ID" value="NZ_WRXN01000012.1"/>
</dbReference>
<comment type="caution">
    <text evidence="4">The sequence shown here is derived from an EMBL/GenBank/DDBJ whole genome shotgun (WGS) entry which is preliminary data.</text>
</comment>
<dbReference type="Gene3D" id="3.10.620.30">
    <property type="match status" value="1"/>
</dbReference>
<evidence type="ECO:0000256" key="1">
    <source>
        <dbReference type="SAM" id="SignalP"/>
    </source>
</evidence>
<keyword evidence="5" id="KW-1185">Reference proteome</keyword>
<dbReference type="InterPro" id="IPR002931">
    <property type="entry name" value="Transglutaminase-like"/>
</dbReference>
<dbReference type="EMBL" id="WRXN01000012">
    <property type="protein sequence ID" value="MVT11265.1"/>
    <property type="molecule type" value="Genomic_DNA"/>
</dbReference>
<reference evidence="4 5" key="1">
    <citation type="submission" date="2019-12" db="EMBL/GenBank/DDBJ databases">
        <title>Chitinophaga sp. strain ysch24 (GDMCC 1.1355), whole genome shotgun sequence.</title>
        <authorList>
            <person name="Zhang X."/>
        </authorList>
    </citation>
    <scope>NUCLEOTIDE SEQUENCE [LARGE SCALE GENOMIC DNA]</scope>
    <source>
        <strain evidence="5">ysch24</strain>
    </source>
</reference>
<protein>
    <submittedName>
        <fullName evidence="4">DUF3857 domain-containing protein</fullName>
    </submittedName>
</protein>
<evidence type="ECO:0000313" key="4">
    <source>
        <dbReference type="EMBL" id="MVT11265.1"/>
    </source>
</evidence>
<dbReference type="Gene3D" id="2.60.120.1130">
    <property type="match status" value="1"/>
</dbReference>
<feature type="domain" description="Transglutaminase-like" evidence="2">
    <location>
        <begin position="287"/>
        <end position="358"/>
    </location>
</feature>
<accession>A0A7K1UB94</accession>
<dbReference type="AlphaFoldDB" id="A0A7K1UB94"/>
<keyword evidence="1" id="KW-0732">Signal</keyword>
<dbReference type="Gene3D" id="2.60.40.3140">
    <property type="match status" value="1"/>
</dbReference>
<dbReference type="Pfam" id="PF01841">
    <property type="entry name" value="Transglut_core"/>
    <property type="match status" value="1"/>
</dbReference>
<sequence length="638" mass="72168">MKSKLIHYLLGSICMLLSLPPAFAGDPDYSAAKIPEKLKKNAHVVKRMEEVEVKIYNPGEVKLTKHYVITILDAKGESDARLVEYYDKLMEIRSIKGALYDAAGNQVKKLKQSDIQDLSAVDDASLMTDARIKRHQFYETLYPHTVEYEVEMKINHTFYLPNWIPQEGEEFAVEQSRLVVNTPDDYTLRHRSYNYKGEPLVVTEKGTRTYTWEIKDLEALPDEEYAPEWDKRSVMVRLAPASFEMQRYKGTMNTWEEYGNFIYALNKGKDELPDNIKQTVHQLTDGLSREQKIDKLYRYLQEHTRYISIQLGIGGWQTFDAAYVASKGYGDCKALSNYMCAMLKEAGVKASCVLVRAGDGLSMRDEAFPSTQFNHVIVCAPGEKDTTWLECTSSYLPAGYLSGFTANRAVLMLNEKGSKLLHTPTLTIEQNLQVRQIDAKVTEGGDVIMKASTYYTGLQQDDLRQMLHSLTKEKMLDVMKQGLQLSSYDVNGFGCKETSGGIPGINEQLEINAHNYASMTGKRMFLAPNLLNKTASRIDPVEQRRADISLVFPYRDIDTVRINVPEGYVPESLPAPVTLNSPFGAYTAKVSMEGNILTYIRAVERKGGTYPAAQFPELETFMNAIYKADRAKVVLVKK</sequence>
<dbReference type="SUPFAM" id="SSF54001">
    <property type="entry name" value="Cysteine proteinases"/>
    <property type="match status" value="1"/>
</dbReference>
<dbReference type="Proteomes" id="UP000461730">
    <property type="component" value="Unassembled WGS sequence"/>
</dbReference>
<dbReference type="InterPro" id="IPR038765">
    <property type="entry name" value="Papain-like_cys_pep_sf"/>
</dbReference>
<feature type="chain" id="PRO_5029633954" evidence="1">
    <location>
        <begin position="25"/>
        <end position="638"/>
    </location>
</feature>
<feature type="domain" description="DUF3857" evidence="3">
    <location>
        <begin position="59"/>
        <end position="219"/>
    </location>
</feature>
<feature type="signal peptide" evidence="1">
    <location>
        <begin position="1"/>
        <end position="24"/>
    </location>
</feature>
<organism evidence="4 5">
    <name type="scientific">Chitinophaga tropicalis</name>
    <dbReference type="NCBI Taxonomy" id="2683588"/>
    <lineage>
        <taxon>Bacteria</taxon>
        <taxon>Pseudomonadati</taxon>
        <taxon>Bacteroidota</taxon>
        <taxon>Chitinophagia</taxon>
        <taxon>Chitinophagales</taxon>
        <taxon>Chitinophagaceae</taxon>
        <taxon>Chitinophaga</taxon>
    </lineage>
</organism>
<evidence type="ECO:0000259" key="3">
    <source>
        <dbReference type="Pfam" id="PF12969"/>
    </source>
</evidence>
<evidence type="ECO:0000259" key="2">
    <source>
        <dbReference type="Pfam" id="PF01841"/>
    </source>
</evidence>
<name>A0A7K1UB94_9BACT</name>
<dbReference type="InterPro" id="IPR024618">
    <property type="entry name" value="DUF3857"/>
</dbReference>
<proteinExistence type="predicted"/>
<evidence type="ECO:0000313" key="5">
    <source>
        <dbReference type="Proteomes" id="UP000461730"/>
    </source>
</evidence>
<gene>
    <name evidence="4" type="ORF">GO493_23555</name>
</gene>
<dbReference type="Pfam" id="PF12969">
    <property type="entry name" value="DUF3857"/>
    <property type="match status" value="1"/>
</dbReference>